<name>A0A5D0RQZ8_9RHOB</name>
<feature type="transmembrane region" description="Helical" evidence="1">
    <location>
        <begin position="62"/>
        <end position="81"/>
    </location>
</feature>
<keyword evidence="1" id="KW-0472">Membrane</keyword>
<keyword evidence="3" id="KW-1185">Reference proteome</keyword>
<comment type="caution">
    <text evidence="2">The sequence shown here is derived from an EMBL/GenBank/DDBJ whole genome shotgun (WGS) entry which is preliminary data.</text>
</comment>
<dbReference type="RefSeq" id="WP_148375782.1">
    <property type="nucleotide sequence ID" value="NZ_VSIY01000001.1"/>
</dbReference>
<dbReference type="AlphaFoldDB" id="A0A5D0RQZ8"/>
<keyword evidence="1" id="KW-1133">Transmembrane helix</keyword>
<reference evidence="2 3" key="1">
    <citation type="submission" date="2019-08" db="EMBL/GenBank/DDBJ databases">
        <title>Identification of a novel species of the genus Boseongicola.</title>
        <authorList>
            <person name="Zhang X.-Q."/>
        </authorList>
    </citation>
    <scope>NUCLEOTIDE SEQUENCE [LARGE SCALE GENOMIC DNA]</scope>
    <source>
        <strain evidence="2 3">HY14</strain>
    </source>
</reference>
<evidence type="ECO:0000256" key="1">
    <source>
        <dbReference type="SAM" id="Phobius"/>
    </source>
</evidence>
<sequence length="90" mass="9751">MSALWTIFLARLFDPIGALIALTIGSFGKSKWIILIGGLVAAAITDWLLIRMERVDGFAIGPFLAGLAAFSLWSALGHLAFRRMMGKVSK</sequence>
<organism evidence="2 3">
    <name type="scientific">Maritimibacter fusiformis</name>
    <dbReference type="NCBI Taxonomy" id="2603819"/>
    <lineage>
        <taxon>Bacteria</taxon>
        <taxon>Pseudomonadati</taxon>
        <taxon>Pseudomonadota</taxon>
        <taxon>Alphaproteobacteria</taxon>
        <taxon>Rhodobacterales</taxon>
        <taxon>Roseobacteraceae</taxon>
        <taxon>Maritimibacter</taxon>
    </lineage>
</organism>
<dbReference type="EMBL" id="VSIY01000001">
    <property type="protein sequence ID" value="TYB83539.1"/>
    <property type="molecule type" value="Genomic_DNA"/>
</dbReference>
<evidence type="ECO:0000313" key="3">
    <source>
        <dbReference type="Proteomes" id="UP000322080"/>
    </source>
</evidence>
<keyword evidence="1" id="KW-0812">Transmembrane</keyword>
<dbReference type="Proteomes" id="UP000322080">
    <property type="component" value="Unassembled WGS sequence"/>
</dbReference>
<accession>A0A5D0RQZ8</accession>
<gene>
    <name evidence="2" type="ORF">FVF75_00485</name>
</gene>
<evidence type="ECO:0000313" key="2">
    <source>
        <dbReference type="EMBL" id="TYB83539.1"/>
    </source>
</evidence>
<feature type="transmembrane region" description="Helical" evidence="1">
    <location>
        <begin position="32"/>
        <end position="50"/>
    </location>
</feature>
<proteinExistence type="predicted"/>
<feature type="transmembrane region" description="Helical" evidence="1">
    <location>
        <begin position="6"/>
        <end position="25"/>
    </location>
</feature>
<protein>
    <submittedName>
        <fullName evidence="2">Uncharacterized protein</fullName>
    </submittedName>
</protein>